<reference evidence="1" key="1">
    <citation type="submission" date="2020-09" db="EMBL/GenBank/DDBJ databases">
        <title>Genome-Enabled Discovery of Anthraquinone Biosynthesis in Senna tora.</title>
        <authorList>
            <person name="Kang S.-H."/>
            <person name="Pandey R.P."/>
            <person name="Lee C.-M."/>
            <person name="Sim J.-S."/>
            <person name="Jeong J.-T."/>
            <person name="Choi B.-S."/>
            <person name="Jung M."/>
            <person name="Ginzburg D."/>
            <person name="Zhao K."/>
            <person name="Won S.Y."/>
            <person name="Oh T.-J."/>
            <person name="Yu Y."/>
            <person name="Kim N.-H."/>
            <person name="Lee O.R."/>
            <person name="Lee T.-H."/>
            <person name="Bashyal P."/>
            <person name="Kim T.-S."/>
            <person name="Lee W.-H."/>
            <person name="Kawkins C."/>
            <person name="Kim C.-K."/>
            <person name="Kim J.S."/>
            <person name="Ahn B.O."/>
            <person name="Rhee S.Y."/>
            <person name="Sohng J.K."/>
        </authorList>
    </citation>
    <scope>NUCLEOTIDE SEQUENCE</scope>
    <source>
        <tissue evidence="1">Leaf</tissue>
    </source>
</reference>
<gene>
    <name evidence="1" type="ORF">G2W53_014215</name>
</gene>
<dbReference type="AlphaFoldDB" id="A0A834WT48"/>
<accession>A0A834WT48</accession>
<proteinExistence type="predicted"/>
<sequence length="39" mass="4259">MAIKSSQNNRSFQASNVLCSCLLHSAANIRLQPGKRENA</sequence>
<organism evidence="1 2">
    <name type="scientific">Senna tora</name>
    <dbReference type="NCBI Taxonomy" id="362788"/>
    <lineage>
        <taxon>Eukaryota</taxon>
        <taxon>Viridiplantae</taxon>
        <taxon>Streptophyta</taxon>
        <taxon>Embryophyta</taxon>
        <taxon>Tracheophyta</taxon>
        <taxon>Spermatophyta</taxon>
        <taxon>Magnoliopsida</taxon>
        <taxon>eudicotyledons</taxon>
        <taxon>Gunneridae</taxon>
        <taxon>Pentapetalae</taxon>
        <taxon>rosids</taxon>
        <taxon>fabids</taxon>
        <taxon>Fabales</taxon>
        <taxon>Fabaceae</taxon>
        <taxon>Caesalpinioideae</taxon>
        <taxon>Cassia clade</taxon>
        <taxon>Senna</taxon>
    </lineage>
</organism>
<evidence type="ECO:0000313" key="1">
    <source>
        <dbReference type="EMBL" id="KAF7831882.1"/>
    </source>
</evidence>
<name>A0A834WT48_9FABA</name>
<comment type="caution">
    <text evidence="1">The sequence shown here is derived from an EMBL/GenBank/DDBJ whole genome shotgun (WGS) entry which is preliminary data.</text>
</comment>
<keyword evidence="2" id="KW-1185">Reference proteome</keyword>
<dbReference type="EMBL" id="JAAIUW010000005">
    <property type="protein sequence ID" value="KAF7831882.1"/>
    <property type="molecule type" value="Genomic_DNA"/>
</dbReference>
<evidence type="ECO:0000313" key="2">
    <source>
        <dbReference type="Proteomes" id="UP000634136"/>
    </source>
</evidence>
<protein>
    <submittedName>
        <fullName evidence="1">Uncharacterized protein</fullName>
    </submittedName>
</protein>
<dbReference type="PROSITE" id="PS51257">
    <property type="entry name" value="PROKAR_LIPOPROTEIN"/>
    <property type="match status" value="1"/>
</dbReference>
<dbReference type="Proteomes" id="UP000634136">
    <property type="component" value="Unassembled WGS sequence"/>
</dbReference>